<organism evidence="1 2">
    <name type="scientific">Paralvinella palmiformis</name>
    <dbReference type="NCBI Taxonomy" id="53620"/>
    <lineage>
        <taxon>Eukaryota</taxon>
        <taxon>Metazoa</taxon>
        <taxon>Spiralia</taxon>
        <taxon>Lophotrochozoa</taxon>
        <taxon>Annelida</taxon>
        <taxon>Polychaeta</taxon>
        <taxon>Sedentaria</taxon>
        <taxon>Canalipalpata</taxon>
        <taxon>Terebellida</taxon>
        <taxon>Terebelliformia</taxon>
        <taxon>Alvinellidae</taxon>
        <taxon>Paralvinella</taxon>
    </lineage>
</organism>
<name>A0AAD9NC92_9ANNE</name>
<proteinExistence type="predicted"/>
<sequence>MAEFNLQKILSKLKWMKEKKIWPNGVRYLWTDAHGVCALLSLYHHLQDSTYLEEAKNVVKSVYDVLGRPRGLRIGEEPDRDGQYYHYLTKWIFALNQLGKIEPEYHERAVQLAKDVHKSFVVPGIGVHWKMLEDLSGSYPGYGLGGLDFYDGYVQYKLLDPNALSTEIGQMSALIHKDYNSFSCTQDLGLGESLWMSHFFPNEQWSKVIKERSIATLDSMWIEKSKDSGYFCRHPSQRSVKFAFTNFGVSYGLQAYDLWPDRVLKLNNFFDGYKSHDDYDLKAITHVMHLNSLFPGVLLKK</sequence>
<evidence type="ECO:0000313" key="1">
    <source>
        <dbReference type="EMBL" id="KAK2164680.1"/>
    </source>
</evidence>
<evidence type="ECO:0000313" key="2">
    <source>
        <dbReference type="Proteomes" id="UP001208570"/>
    </source>
</evidence>
<dbReference type="Proteomes" id="UP001208570">
    <property type="component" value="Unassembled WGS sequence"/>
</dbReference>
<gene>
    <name evidence="1" type="ORF">LSH36_60g01009</name>
</gene>
<accession>A0AAD9NC92</accession>
<dbReference type="SUPFAM" id="SSF48208">
    <property type="entry name" value="Six-hairpin glycosidases"/>
    <property type="match status" value="1"/>
</dbReference>
<keyword evidence="2" id="KW-1185">Reference proteome</keyword>
<comment type="caution">
    <text evidence="1">The sequence shown here is derived from an EMBL/GenBank/DDBJ whole genome shotgun (WGS) entry which is preliminary data.</text>
</comment>
<dbReference type="EMBL" id="JAODUP010000060">
    <property type="protein sequence ID" value="KAK2164680.1"/>
    <property type="molecule type" value="Genomic_DNA"/>
</dbReference>
<protein>
    <submittedName>
        <fullName evidence="1">Uncharacterized protein</fullName>
    </submittedName>
</protein>
<reference evidence="1" key="1">
    <citation type="journal article" date="2023" name="Mol. Biol. Evol.">
        <title>Third-Generation Sequencing Reveals the Adaptive Role of the Epigenome in Three Deep-Sea Polychaetes.</title>
        <authorList>
            <person name="Perez M."/>
            <person name="Aroh O."/>
            <person name="Sun Y."/>
            <person name="Lan Y."/>
            <person name="Juniper S.K."/>
            <person name="Young C.R."/>
            <person name="Angers B."/>
            <person name="Qian P.Y."/>
        </authorList>
    </citation>
    <scope>NUCLEOTIDE SEQUENCE</scope>
    <source>
        <strain evidence="1">P08H-3</strain>
    </source>
</reference>
<dbReference type="InterPro" id="IPR008928">
    <property type="entry name" value="6-hairpin_glycosidase_sf"/>
</dbReference>
<dbReference type="GO" id="GO:0005975">
    <property type="term" value="P:carbohydrate metabolic process"/>
    <property type="evidence" value="ECO:0007669"/>
    <property type="project" value="InterPro"/>
</dbReference>
<dbReference type="AlphaFoldDB" id="A0AAD9NC92"/>